<dbReference type="Pfam" id="PF14768">
    <property type="entry name" value="RPA_interact_C"/>
    <property type="match status" value="1"/>
</dbReference>
<dbReference type="EMBL" id="CP097503">
    <property type="protein sequence ID" value="URD80672.1"/>
    <property type="molecule type" value="Genomic_DNA"/>
</dbReference>
<dbReference type="Pfam" id="PF14766">
    <property type="entry name" value="RPA_interact_N"/>
    <property type="match status" value="1"/>
</dbReference>
<dbReference type="InterPro" id="IPR028158">
    <property type="entry name" value="RPA_interact_N_dom"/>
</dbReference>
<comment type="subcellular location">
    <subcellularLocation>
        <location evidence="1">Nucleus</location>
    </subcellularLocation>
</comment>
<evidence type="ECO:0000259" key="8">
    <source>
        <dbReference type="Pfam" id="PF14768"/>
    </source>
</evidence>
<keyword evidence="10" id="KW-1185">Reference proteome</keyword>
<dbReference type="Pfam" id="PF14767">
    <property type="entry name" value="RPA_interact_M"/>
    <property type="match status" value="1"/>
</dbReference>
<gene>
    <name evidence="9" type="ORF">MUK42_00850</name>
</gene>
<dbReference type="PANTHER" id="PTHR31742:SF1">
    <property type="entry name" value="RPA-INTERACTING PROTEIN"/>
    <property type="match status" value="1"/>
</dbReference>
<evidence type="ECO:0000259" key="6">
    <source>
        <dbReference type="Pfam" id="PF14766"/>
    </source>
</evidence>
<name>A0A9E7JH71_9LILI</name>
<keyword evidence="2" id="KW-0479">Metal-binding</keyword>
<dbReference type="Gene3D" id="3.40.50.1820">
    <property type="entry name" value="alpha/beta hydrolase"/>
    <property type="match status" value="1"/>
</dbReference>
<dbReference type="GO" id="GO:0016787">
    <property type="term" value="F:hydrolase activity"/>
    <property type="evidence" value="ECO:0007669"/>
    <property type="project" value="UniProtKB-KW"/>
</dbReference>
<dbReference type="SUPFAM" id="SSF53474">
    <property type="entry name" value="alpha/beta-Hydrolases"/>
    <property type="match status" value="1"/>
</dbReference>
<evidence type="ECO:0000256" key="1">
    <source>
        <dbReference type="ARBA" id="ARBA00004123"/>
    </source>
</evidence>
<feature type="domain" description="RPA-interacting protein central" evidence="7">
    <location>
        <begin position="218"/>
        <end position="304"/>
    </location>
</feature>
<feature type="domain" description="RPA-interacting protein N-terminal" evidence="6">
    <location>
        <begin position="167"/>
        <end position="205"/>
    </location>
</feature>
<dbReference type="Proteomes" id="UP001055439">
    <property type="component" value="Chromosome 10"/>
</dbReference>
<organism evidence="9 10">
    <name type="scientific">Musa troglodytarum</name>
    <name type="common">fe'i banana</name>
    <dbReference type="NCBI Taxonomy" id="320322"/>
    <lineage>
        <taxon>Eukaryota</taxon>
        <taxon>Viridiplantae</taxon>
        <taxon>Streptophyta</taxon>
        <taxon>Embryophyta</taxon>
        <taxon>Tracheophyta</taxon>
        <taxon>Spermatophyta</taxon>
        <taxon>Magnoliopsida</taxon>
        <taxon>Liliopsida</taxon>
        <taxon>Zingiberales</taxon>
        <taxon>Musaceae</taxon>
        <taxon>Musa</taxon>
    </lineage>
</organism>
<evidence type="ECO:0000313" key="10">
    <source>
        <dbReference type="Proteomes" id="UP001055439"/>
    </source>
</evidence>
<sequence>MPKISIPVLVLWGDRDPFTPIDGPVGKYFSSLPSNLPNIELHVLPGVGHCPHDDRPDLVHEKLLPWLSSLPSMSTISTGYSSAAARKNSPACASQKELAVVSYVKIANASDGRCRDSSPSTCELGLISARERAVFPSSRFGVCIRDCDRFGNYEQRKNLDPMDGDRRRRAPLKSRHPDLKEKLRQCCLERIKEERNQLLWKIRSSGQQSQETEDIVESTLREIVSDELQKMQPSLVVNQRNIVSRNNDVIWEFDGLHLENSTETASEELMLEMQRLLYEDLREELIRRELEFFEKEDEYLAQAVLENMNLNDNQLANHSFDSIEWGQWPGKVIILHPVNAENDKVWCPICKKGELRENHHIIRCTNCNLRFDAGIDKLNLNFLKSRLGEVHMDHLNRGCKATPSFCMQAMFNLNALFIQCEVCDTFEIVI</sequence>
<evidence type="ECO:0000313" key="9">
    <source>
        <dbReference type="EMBL" id="URD80672.1"/>
    </source>
</evidence>
<keyword evidence="5" id="KW-0539">Nucleus</keyword>
<dbReference type="OrthoDB" id="435311at2759"/>
<dbReference type="GO" id="GO:0006606">
    <property type="term" value="P:protein import into nucleus"/>
    <property type="evidence" value="ECO:0007669"/>
    <property type="project" value="TreeGrafter"/>
</dbReference>
<evidence type="ECO:0000256" key="4">
    <source>
        <dbReference type="ARBA" id="ARBA00022833"/>
    </source>
</evidence>
<dbReference type="AlphaFoldDB" id="A0A9E7JH71"/>
<protein>
    <submittedName>
        <fullName evidence="9">Alpha/beta hydrolase fold</fullName>
    </submittedName>
</protein>
<accession>A0A9E7JH71</accession>
<proteinExistence type="predicted"/>
<evidence type="ECO:0000259" key="7">
    <source>
        <dbReference type="Pfam" id="PF14767"/>
    </source>
</evidence>
<dbReference type="GO" id="GO:0005634">
    <property type="term" value="C:nucleus"/>
    <property type="evidence" value="ECO:0007669"/>
    <property type="project" value="UniProtKB-SubCell"/>
</dbReference>
<dbReference type="InterPro" id="IPR028156">
    <property type="entry name" value="RIP"/>
</dbReference>
<evidence type="ECO:0000256" key="5">
    <source>
        <dbReference type="ARBA" id="ARBA00023242"/>
    </source>
</evidence>
<dbReference type="InterPro" id="IPR029058">
    <property type="entry name" value="AB_hydrolase_fold"/>
</dbReference>
<dbReference type="InterPro" id="IPR028155">
    <property type="entry name" value="RPA_interact_central"/>
</dbReference>
<dbReference type="GO" id="GO:0008270">
    <property type="term" value="F:zinc ion binding"/>
    <property type="evidence" value="ECO:0007669"/>
    <property type="project" value="UniProtKB-KW"/>
</dbReference>
<reference evidence="9" key="1">
    <citation type="submission" date="2022-05" db="EMBL/GenBank/DDBJ databases">
        <title>The Musa troglodytarum L. genome provides insights into the mechanism of non-climacteric behaviour and enrichment of carotenoids.</title>
        <authorList>
            <person name="Wang J."/>
        </authorList>
    </citation>
    <scope>NUCLEOTIDE SEQUENCE</scope>
    <source>
        <tissue evidence="9">Leaf</tissue>
    </source>
</reference>
<dbReference type="InterPro" id="IPR028159">
    <property type="entry name" value="RPA_interact_C_dom"/>
</dbReference>
<evidence type="ECO:0000256" key="2">
    <source>
        <dbReference type="ARBA" id="ARBA00022723"/>
    </source>
</evidence>
<dbReference type="PANTHER" id="PTHR31742">
    <property type="entry name" value="RPA-INTERACTING PROTEIN RPAIN"/>
    <property type="match status" value="1"/>
</dbReference>
<keyword evidence="4" id="KW-0862">Zinc</keyword>
<evidence type="ECO:0000256" key="3">
    <source>
        <dbReference type="ARBA" id="ARBA00022771"/>
    </source>
</evidence>
<feature type="domain" description="RPA-interacting protein C-terminal" evidence="8">
    <location>
        <begin position="346"/>
        <end position="428"/>
    </location>
</feature>
<keyword evidence="9" id="KW-0378">Hydrolase</keyword>
<keyword evidence="3" id="KW-0863">Zinc-finger</keyword>